<dbReference type="EMBL" id="GFAC01006545">
    <property type="protein sequence ID" value="JAT92643.1"/>
    <property type="molecule type" value="mRNA"/>
</dbReference>
<sequence length="182" mass="20118">RKMPFVVAAIVSALLGFGFGITEIQNVPRDESVFMAKYEVLSRACNEPPAIKAGEKYILKNYTLDCNCTQTNGTTGHYPDGTNCFLEKKIGRCENGFCEVAKSRYGCDNGTRVAPPNASDYTCIYTCMKGQTEHYDYEVPGTNCTNLDEEEPRPGKCTHRDGIEKGNETVCIAMEDLPRLGC</sequence>
<name>A0A1E1X038_9ACAR</name>
<accession>A0A1E1X038</accession>
<protein>
    <submittedName>
        <fullName evidence="2">Putative conserved secreted protein</fullName>
    </submittedName>
</protein>
<reference evidence="2" key="1">
    <citation type="journal article" date="2017" name="Front. Cell. Infect. Microbiol.">
        <title>The Distinct Transcriptional Response of the Midgut of Amblyomma sculptum and Amblyomma aureolatum Ticks to Rickettsia rickettsii Correlates to Their Differences in Susceptibility to Infection.</title>
        <authorList>
            <person name="Martins L.A."/>
            <person name="Galletti M.F.B.M."/>
            <person name="Ribeiro J.M."/>
            <person name="Fujita A."/>
            <person name="Costa F.B."/>
            <person name="Labruna M.B."/>
            <person name="Daffre S."/>
            <person name="Fogaca A.C."/>
        </authorList>
    </citation>
    <scope>NUCLEOTIDE SEQUENCE</scope>
</reference>
<evidence type="ECO:0000313" key="2">
    <source>
        <dbReference type="EMBL" id="JAT92643.1"/>
    </source>
</evidence>
<feature type="chain" id="PRO_5009115793" evidence="1">
    <location>
        <begin position="21"/>
        <end position="182"/>
    </location>
</feature>
<dbReference type="AlphaFoldDB" id="A0A1E1X038"/>
<keyword evidence="1" id="KW-0732">Signal</keyword>
<feature type="signal peptide" evidence="1">
    <location>
        <begin position="1"/>
        <end position="20"/>
    </location>
</feature>
<organism evidence="2">
    <name type="scientific">Amblyomma aureolatum</name>
    <dbReference type="NCBI Taxonomy" id="187763"/>
    <lineage>
        <taxon>Eukaryota</taxon>
        <taxon>Metazoa</taxon>
        <taxon>Ecdysozoa</taxon>
        <taxon>Arthropoda</taxon>
        <taxon>Chelicerata</taxon>
        <taxon>Arachnida</taxon>
        <taxon>Acari</taxon>
        <taxon>Parasitiformes</taxon>
        <taxon>Ixodida</taxon>
        <taxon>Ixodoidea</taxon>
        <taxon>Ixodidae</taxon>
        <taxon>Amblyomminae</taxon>
        <taxon>Amblyomma</taxon>
    </lineage>
</organism>
<feature type="non-terminal residue" evidence="2">
    <location>
        <position position="1"/>
    </location>
</feature>
<evidence type="ECO:0000256" key="1">
    <source>
        <dbReference type="SAM" id="SignalP"/>
    </source>
</evidence>
<proteinExistence type="evidence at transcript level"/>